<sequence length="411" mass="46703">MAYISEGSGNRRGTGSTTMSPLSWAFLNQLNIRSTLNCKEVTMIPSINSYLKFVDRCYKAIVHTFPLISYSIGPATFRHIAALMFAKRMEDINLKSSGIRSTVETRVYIPPGTQIFQPILDILSSVGVTKIPETSTIYIPMHPLPNSVKREDVSYDYELEIRKGCAFDWEKLSMDAKSEMELLNKPVESTNGVHAKVTKTNYYEQYDKLKGRSKKPATKKSASTKATSVNDEEMNGDSVSNSSVGSQISKLENEETDLTLEEVIRKMRENEFRRRDPVRWVVSDENTRFQDPAFGQYLGWFEGEWEAYKKMTDHIKGKILMDSKWPVSPAGSTAWILDVCRGSNGYFVQMPLSTISLADQALALLIPMSSWHLHDQSRIVEHWYSASHAIEDNYDPLAQWIDKATRLKDFS</sequence>
<name>A0A1E4SG74_9ASCO</name>
<evidence type="ECO:0000313" key="2">
    <source>
        <dbReference type="EMBL" id="ODV78514.1"/>
    </source>
</evidence>
<dbReference type="EMBL" id="KV453913">
    <property type="protein sequence ID" value="ODV78514.1"/>
    <property type="molecule type" value="Genomic_DNA"/>
</dbReference>
<feature type="compositionally biased region" description="Low complexity" evidence="1">
    <location>
        <begin position="236"/>
        <end position="246"/>
    </location>
</feature>
<feature type="non-terminal residue" evidence="2">
    <location>
        <position position="411"/>
    </location>
</feature>
<dbReference type="Proteomes" id="UP000094285">
    <property type="component" value="Unassembled WGS sequence"/>
</dbReference>
<protein>
    <submittedName>
        <fullName evidence="2">Uncharacterized protein</fullName>
    </submittedName>
</protein>
<reference evidence="3" key="1">
    <citation type="submission" date="2016-05" db="EMBL/GenBank/DDBJ databases">
        <title>Comparative genomics of biotechnologically important yeasts.</title>
        <authorList>
            <consortium name="DOE Joint Genome Institute"/>
            <person name="Riley R."/>
            <person name="Haridas S."/>
            <person name="Wolfe K.H."/>
            <person name="Lopes M.R."/>
            <person name="Hittinger C.T."/>
            <person name="Goker M."/>
            <person name="Salamov A."/>
            <person name="Wisecaver J."/>
            <person name="Long T.M."/>
            <person name="Aerts A.L."/>
            <person name="Barry K."/>
            <person name="Choi C."/>
            <person name="Clum A."/>
            <person name="Coughlan A.Y."/>
            <person name="Deshpande S."/>
            <person name="Douglass A.P."/>
            <person name="Hanson S.J."/>
            <person name="Klenk H.-P."/>
            <person name="Labutti K."/>
            <person name="Lapidus A."/>
            <person name="Lindquist E."/>
            <person name="Lipzen A."/>
            <person name="Meier-Kolthoff J.P."/>
            <person name="Ohm R.A."/>
            <person name="Otillar R.P."/>
            <person name="Pangilinan J."/>
            <person name="Peng Y."/>
            <person name="Rokas A."/>
            <person name="Rosa C.A."/>
            <person name="Scheuner C."/>
            <person name="Sibirny A.A."/>
            <person name="Slot J.C."/>
            <person name="Stielow J.B."/>
            <person name="Sun H."/>
            <person name="Kurtzman C.P."/>
            <person name="Blackwell M."/>
            <person name="Grigoriev I.V."/>
            <person name="Jeffries T.W."/>
        </authorList>
    </citation>
    <scope>NUCLEOTIDE SEQUENCE [LARGE SCALE GENOMIC DNA]</scope>
    <source>
        <strain evidence="3">NRRL Y-17324</strain>
    </source>
</reference>
<feature type="compositionally biased region" description="Low complexity" evidence="1">
    <location>
        <begin position="219"/>
        <end position="228"/>
    </location>
</feature>
<proteinExistence type="predicted"/>
<feature type="region of interest" description="Disordered" evidence="1">
    <location>
        <begin position="208"/>
        <end position="248"/>
    </location>
</feature>
<dbReference type="GeneID" id="30981942"/>
<evidence type="ECO:0000256" key="1">
    <source>
        <dbReference type="SAM" id="MobiDB-lite"/>
    </source>
</evidence>
<keyword evidence="3" id="KW-1185">Reference proteome</keyword>
<dbReference type="RefSeq" id="XP_020063636.1">
    <property type="nucleotide sequence ID" value="XM_020207805.1"/>
</dbReference>
<dbReference type="AlphaFoldDB" id="A0A1E4SG74"/>
<organism evidence="2 3">
    <name type="scientific">Suhomyces tanzawaensis NRRL Y-17324</name>
    <dbReference type="NCBI Taxonomy" id="984487"/>
    <lineage>
        <taxon>Eukaryota</taxon>
        <taxon>Fungi</taxon>
        <taxon>Dikarya</taxon>
        <taxon>Ascomycota</taxon>
        <taxon>Saccharomycotina</taxon>
        <taxon>Pichiomycetes</taxon>
        <taxon>Debaryomycetaceae</taxon>
        <taxon>Suhomyces</taxon>
    </lineage>
</organism>
<gene>
    <name evidence="2" type="ORF">CANTADRAFT_26578</name>
</gene>
<evidence type="ECO:0000313" key="3">
    <source>
        <dbReference type="Proteomes" id="UP000094285"/>
    </source>
</evidence>
<accession>A0A1E4SG74</accession>